<gene>
    <name evidence="2" type="ORF">EYB53_022765</name>
</gene>
<name>A0ABS4DGJ4_9CHLR</name>
<keyword evidence="3" id="KW-1185">Reference proteome</keyword>
<dbReference type="Proteomes" id="UP001193081">
    <property type="component" value="Unassembled WGS sequence"/>
</dbReference>
<keyword evidence="1" id="KW-0812">Transmembrane</keyword>
<evidence type="ECO:0000256" key="1">
    <source>
        <dbReference type="SAM" id="Phobius"/>
    </source>
</evidence>
<accession>A0ABS4DGJ4</accession>
<feature type="transmembrane region" description="Helical" evidence="1">
    <location>
        <begin position="15"/>
        <end position="32"/>
    </location>
</feature>
<proteinExistence type="predicted"/>
<protein>
    <submittedName>
        <fullName evidence="2">Uncharacterized protein</fullName>
    </submittedName>
</protein>
<reference evidence="2 3" key="1">
    <citation type="submission" date="2021-03" db="EMBL/GenBank/DDBJ databases">
        <authorList>
            <person name="Grouzdev D.S."/>
        </authorList>
    </citation>
    <scope>NUCLEOTIDE SEQUENCE [LARGE SCALE GENOMIC DNA]</scope>
    <source>
        <strain evidence="2 3">M50-1</strain>
    </source>
</reference>
<keyword evidence="1" id="KW-0472">Membrane</keyword>
<organism evidence="2 3">
    <name type="scientific">Candidatus Chloroploca mongolica</name>
    <dbReference type="NCBI Taxonomy" id="2528176"/>
    <lineage>
        <taxon>Bacteria</taxon>
        <taxon>Bacillati</taxon>
        <taxon>Chloroflexota</taxon>
        <taxon>Chloroflexia</taxon>
        <taxon>Chloroflexales</taxon>
        <taxon>Chloroflexineae</taxon>
        <taxon>Oscillochloridaceae</taxon>
        <taxon>Candidatus Chloroploca</taxon>
    </lineage>
</organism>
<evidence type="ECO:0000313" key="2">
    <source>
        <dbReference type="EMBL" id="MBP1468553.1"/>
    </source>
</evidence>
<comment type="caution">
    <text evidence="2">The sequence shown here is derived from an EMBL/GenBank/DDBJ whole genome shotgun (WGS) entry which is preliminary data.</text>
</comment>
<keyword evidence="1" id="KW-1133">Transmembrane helix</keyword>
<dbReference type="EMBL" id="SIJK02000075">
    <property type="protein sequence ID" value="MBP1468553.1"/>
    <property type="molecule type" value="Genomic_DNA"/>
</dbReference>
<sequence>MTAGERFLIQRRERPVAVLIVGMIPVPHGIRLRKRRCRA</sequence>
<evidence type="ECO:0000313" key="3">
    <source>
        <dbReference type="Proteomes" id="UP001193081"/>
    </source>
</evidence>